<dbReference type="GO" id="GO:0006633">
    <property type="term" value="P:fatty acid biosynthetic process"/>
    <property type="evidence" value="ECO:0007669"/>
    <property type="project" value="UniProtKB-UniRule"/>
</dbReference>
<dbReference type="RefSeq" id="WP_168091015.1">
    <property type="nucleotide sequence ID" value="NZ_JAATER010000010.1"/>
</dbReference>
<evidence type="ECO:0000256" key="3">
    <source>
        <dbReference type="ARBA" id="ARBA00022723"/>
    </source>
</evidence>
<evidence type="ECO:0000256" key="4">
    <source>
        <dbReference type="ARBA" id="ARBA00022832"/>
    </source>
</evidence>
<reference evidence="10" key="1">
    <citation type="submission" date="2022-06" db="EMBL/GenBank/DDBJ databases">
        <title>WGS of actinobacteria.</title>
        <authorList>
            <person name="Thawai C."/>
        </authorList>
    </citation>
    <scope>NUCLEOTIDE SEQUENCE</scope>
    <source>
        <strain evidence="10">AA8</strain>
    </source>
</reference>
<dbReference type="HAMAP" id="MF_00101">
    <property type="entry name" value="AcpS"/>
    <property type="match status" value="1"/>
</dbReference>
<feature type="binding site" evidence="8">
    <location>
        <position position="61"/>
    </location>
    <ligand>
        <name>Mg(2+)</name>
        <dbReference type="ChEBI" id="CHEBI:18420"/>
    </ligand>
</feature>
<keyword evidence="8" id="KW-0963">Cytoplasm</keyword>
<comment type="caution">
    <text evidence="10">The sequence shown here is derived from an EMBL/GenBank/DDBJ whole genome shotgun (WGS) entry which is preliminary data.</text>
</comment>
<feature type="domain" description="4'-phosphopantetheinyl transferase" evidence="9">
    <location>
        <begin position="7"/>
        <end position="123"/>
    </location>
</feature>
<evidence type="ECO:0000259" key="9">
    <source>
        <dbReference type="Pfam" id="PF01648"/>
    </source>
</evidence>
<dbReference type="GO" id="GO:0000287">
    <property type="term" value="F:magnesium ion binding"/>
    <property type="evidence" value="ECO:0007669"/>
    <property type="project" value="UniProtKB-UniRule"/>
</dbReference>
<keyword evidence="4 8" id="KW-0276">Fatty acid metabolism</keyword>
<keyword evidence="1 8" id="KW-0444">Lipid biosynthesis</keyword>
<comment type="similarity">
    <text evidence="8">Belongs to the P-Pant transferase superfamily. AcpS family.</text>
</comment>
<dbReference type="Proteomes" id="UP001142374">
    <property type="component" value="Unassembled WGS sequence"/>
</dbReference>
<dbReference type="NCBIfam" id="TIGR00556">
    <property type="entry name" value="pantethn_trn"/>
    <property type="match status" value="1"/>
</dbReference>
<evidence type="ECO:0000256" key="6">
    <source>
        <dbReference type="ARBA" id="ARBA00023098"/>
    </source>
</evidence>
<dbReference type="InterPro" id="IPR008278">
    <property type="entry name" value="4-PPantetheinyl_Trfase_dom"/>
</dbReference>
<dbReference type="Pfam" id="PF01648">
    <property type="entry name" value="ACPS"/>
    <property type="match status" value="1"/>
</dbReference>
<evidence type="ECO:0000256" key="8">
    <source>
        <dbReference type="HAMAP-Rule" id="MF_00101"/>
    </source>
</evidence>
<dbReference type="InterPro" id="IPR004568">
    <property type="entry name" value="Ppantetheine-prot_Trfase_dom"/>
</dbReference>
<organism evidence="10 11">
    <name type="scientific">Streptomyces telluris</name>
    <dbReference type="NCBI Taxonomy" id="2720021"/>
    <lineage>
        <taxon>Bacteria</taxon>
        <taxon>Bacillati</taxon>
        <taxon>Actinomycetota</taxon>
        <taxon>Actinomycetes</taxon>
        <taxon>Kitasatosporales</taxon>
        <taxon>Streptomycetaceae</taxon>
        <taxon>Streptomyces</taxon>
    </lineage>
</organism>
<proteinExistence type="inferred from homology"/>
<keyword evidence="5 8" id="KW-0460">Magnesium</keyword>
<feature type="binding site" evidence="8">
    <location>
        <position position="11"/>
    </location>
    <ligand>
        <name>Mg(2+)</name>
        <dbReference type="ChEBI" id="CHEBI:18420"/>
    </ligand>
</feature>
<evidence type="ECO:0000256" key="7">
    <source>
        <dbReference type="ARBA" id="ARBA00023160"/>
    </source>
</evidence>
<dbReference type="InterPro" id="IPR002582">
    <property type="entry name" value="ACPS"/>
</dbReference>
<keyword evidence="6 8" id="KW-0443">Lipid metabolism</keyword>
<comment type="catalytic activity">
    <reaction evidence="8">
        <text>apo-[ACP] + CoA = holo-[ACP] + adenosine 3',5'-bisphosphate + H(+)</text>
        <dbReference type="Rhea" id="RHEA:12068"/>
        <dbReference type="Rhea" id="RHEA-COMP:9685"/>
        <dbReference type="Rhea" id="RHEA-COMP:9690"/>
        <dbReference type="ChEBI" id="CHEBI:15378"/>
        <dbReference type="ChEBI" id="CHEBI:29999"/>
        <dbReference type="ChEBI" id="CHEBI:57287"/>
        <dbReference type="ChEBI" id="CHEBI:58343"/>
        <dbReference type="ChEBI" id="CHEBI:64479"/>
        <dbReference type="EC" id="2.7.8.7"/>
    </reaction>
</comment>
<evidence type="ECO:0000256" key="2">
    <source>
        <dbReference type="ARBA" id="ARBA00022679"/>
    </source>
</evidence>
<sequence length="146" mass="15665">MSGTAIRVGVDLVPLSRVRTMADADGGRLLHRMLTPAEAEQSRFASGWDVHGVAGRLAAKEAVFKLLHVTGRPLPWQSIEVLKGPGEWPCVRLTGPAGRWAADAGIEAIDISISHEEQFAVAVAAGATGRPPLEEEFHAQQDLVQR</sequence>
<gene>
    <name evidence="8" type="primary">acpS</name>
    <name evidence="10" type="ORF">NQU55_08015</name>
</gene>
<comment type="cofactor">
    <cofactor evidence="8">
        <name>Mg(2+)</name>
        <dbReference type="ChEBI" id="CHEBI:18420"/>
    </cofactor>
</comment>
<evidence type="ECO:0000256" key="1">
    <source>
        <dbReference type="ARBA" id="ARBA00022516"/>
    </source>
</evidence>
<keyword evidence="11" id="KW-1185">Reference proteome</keyword>
<dbReference type="AlphaFoldDB" id="A0A9X2LE96"/>
<keyword evidence="2 8" id="KW-0808">Transferase</keyword>
<dbReference type="EC" id="2.7.8.7" evidence="8"/>
<protein>
    <recommendedName>
        <fullName evidence="8">Holo-[acyl-carrier-protein] synthase</fullName>
        <shortName evidence="8">Holo-ACP synthase</shortName>
        <ecNumber evidence="8">2.7.8.7</ecNumber>
    </recommendedName>
    <alternativeName>
        <fullName evidence="8">4'-phosphopantetheinyl transferase AcpS</fullName>
    </alternativeName>
</protein>
<evidence type="ECO:0000313" key="10">
    <source>
        <dbReference type="EMBL" id="MCQ8769727.1"/>
    </source>
</evidence>
<comment type="subcellular location">
    <subcellularLocation>
        <location evidence="8">Cytoplasm</location>
    </subcellularLocation>
</comment>
<keyword evidence="3 8" id="KW-0479">Metal-binding</keyword>
<accession>A0A9X2LE96</accession>
<dbReference type="EMBL" id="JANIID010000005">
    <property type="protein sequence ID" value="MCQ8769727.1"/>
    <property type="molecule type" value="Genomic_DNA"/>
</dbReference>
<evidence type="ECO:0000256" key="5">
    <source>
        <dbReference type="ARBA" id="ARBA00022842"/>
    </source>
</evidence>
<dbReference type="SUPFAM" id="SSF56214">
    <property type="entry name" value="4'-phosphopantetheinyl transferase"/>
    <property type="match status" value="1"/>
</dbReference>
<dbReference type="Gene3D" id="3.90.470.20">
    <property type="entry name" value="4'-phosphopantetheinyl transferase domain"/>
    <property type="match status" value="1"/>
</dbReference>
<name>A0A9X2LE96_9ACTN</name>
<comment type="function">
    <text evidence="8">Transfers the 4'-phosphopantetheine moiety from coenzyme A to a Ser of acyl-carrier-protein.</text>
</comment>
<dbReference type="GO" id="GO:0005737">
    <property type="term" value="C:cytoplasm"/>
    <property type="evidence" value="ECO:0007669"/>
    <property type="project" value="UniProtKB-SubCell"/>
</dbReference>
<evidence type="ECO:0000313" key="11">
    <source>
        <dbReference type="Proteomes" id="UP001142374"/>
    </source>
</evidence>
<dbReference type="GO" id="GO:0008897">
    <property type="term" value="F:holo-[acyl-carrier-protein] synthase activity"/>
    <property type="evidence" value="ECO:0007669"/>
    <property type="project" value="UniProtKB-UniRule"/>
</dbReference>
<keyword evidence="7 8" id="KW-0275">Fatty acid biosynthesis</keyword>
<dbReference type="InterPro" id="IPR037143">
    <property type="entry name" value="4-PPantetheinyl_Trfase_dom_sf"/>
</dbReference>